<organism evidence="3 4">
    <name type="scientific">Alkalibacterium subtropicum</name>
    <dbReference type="NCBI Taxonomy" id="753702"/>
    <lineage>
        <taxon>Bacteria</taxon>
        <taxon>Bacillati</taxon>
        <taxon>Bacillota</taxon>
        <taxon>Bacilli</taxon>
        <taxon>Lactobacillales</taxon>
        <taxon>Carnobacteriaceae</taxon>
        <taxon>Alkalibacterium</taxon>
    </lineage>
</organism>
<dbReference type="HAMAP" id="MF_01940">
    <property type="entry name" value="RNA_CPDase"/>
    <property type="match status" value="1"/>
</dbReference>
<dbReference type="Pfam" id="PF13563">
    <property type="entry name" value="2_5_RNA_ligase2"/>
    <property type="match status" value="1"/>
</dbReference>
<gene>
    <name evidence="3" type="ORF">SAMN04488102_10449</name>
</gene>
<dbReference type="GO" id="GO:0004113">
    <property type="term" value="F:2',3'-cyclic-nucleotide 3'-phosphodiesterase activity"/>
    <property type="evidence" value="ECO:0007669"/>
    <property type="project" value="InterPro"/>
</dbReference>
<dbReference type="PANTHER" id="PTHR35561:SF1">
    <property type="entry name" value="RNA 2',3'-CYCLIC PHOSPHODIESTERASE"/>
    <property type="match status" value="1"/>
</dbReference>
<dbReference type="NCBIfam" id="TIGR02258">
    <property type="entry name" value="2_5_ligase"/>
    <property type="match status" value="1"/>
</dbReference>
<proteinExistence type="inferred from homology"/>
<dbReference type="InterPro" id="IPR004175">
    <property type="entry name" value="RNA_CPDase"/>
</dbReference>
<dbReference type="AlphaFoldDB" id="A0A1I1HFG7"/>
<feature type="short sequence motif" description="HXTX 1" evidence="2">
    <location>
        <begin position="40"/>
        <end position="43"/>
    </location>
</feature>
<dbReference type="InterPro" id="IPR009097">
    <property type="entry name" value="Cyclic_Pdiesterase"/>
</dbReference>
<dbReference type="Gene3D" id="3.90.1140.10">
    <property type="entry name" value="Cyclic phosphodiesterase"/>
    <property type="match status" value="1"/>
</dbReference>
<accession>A0A1I1HFG7</accession>
<dbReference type="EMBL" id="FOLT01000004">
    <property type="protein sequence ID" value="SFC22747.1"/>
    <property type="molecule type" value="Genomic_DNA"/>
</dbReference>
<dbReference type="EC" id="3.1.4.58" evidence="2"/>
<protein>
    <recommendedName>
        <fullName evidence="2">RNA 2',3'-cyclic phosphodiesterase</fullName>
        <shortName evidence="2">RNA 2',3'-CPDase</shortName>
        <ecNumber evidence="2">3.1.4.58</ecNumber>
    </recommendedName>
</protein>
<evidence type="ECO:0000313" key="3">
    <source>
        <dbReference type="EMBL" id="SFC22747.1"/>
    </source>
</evidence>
<feature type="active site" description="Proton acceptor" evidence="2">
    <location>
        <position position="126"/>
    </location>
</feature>
<feature type="short sequence motif" description="HXTX 2" evidence="2">
    <location>
        <begin position="126"/>
        <end position="129"/>
    </location>
</feature>
<name>A0A1I1HFG7_9LACT</name>
<sequence>MRVFIAVELEDKVKDMLIHVQDRLRPYVSTGNYTDRNNFHITLRFIGNVDQQELNVLKQVIDTTALHAKALILSTDKLGHFPRKNKEIIWVGVKGQVGKLFKLKKQLEIELEEAGFSKEEQDYTPHITMVRQAVSEKGFDEIKADLRVPKEEIAVRSIALMESKRVDGELVYTAIHKQDFH</sequence>
<feature type="active site" description="Proton donor" evidence="2">
    <location>
        <position position="40"/>
    </location>
</feature>
<dbReference type="Proteomes" id="UP000199612">
    <property type="component" value="Unassembled WGS sequence"/>
</dbReference>
<dbReference type="GO" id="GO:0016874">
    <property type="term" value="F:ligase activity"/>
    <property type="evidence" value="ECO:0007669"/>
    <property type="project" value="UniProtKB-KW"/>
</dbReference>
<evidence type="ECO:0000256" key="2">
    <source>
        <dbReference type="HAMAP-Rule" id="MF_01940"/>
    </source>
</evidence>
<evidence type="ECO:0000256" key="1">
    <source>
        <dbReference type="ARBA" id="ARBA00022801"/>
    </source>
</evidence>
<dbReference type="SUPFAM" id="SSF55144">
    <property type="entry name" value="LigT-like"/>
    <property type="match status" value="1"/>
</dbReference>
<comment type="similarity">
    <text evidence="2">Belongs to the 2H phosphoesterase superfamily. ThpR family.</text>
</comment>
<comment type="catalytic activity">
    <reaction evidence="2">
        <text>a 3'-end 2',3'-cyclophospho-ribonucleotide-RNA + H2O = a 3'-end 2'-phospho-ribonucleotide-RNA + H(+)</text>
        <dbReference type="Rhea" id="RHEA:11828"/>
        <dbReference type="Rhea" id="RHEA-COMP:10464"/>
        <dbReference type="Rhea" id="RHEA-COMP:17353"/>
        <dbReference type="ChEBI" id="CHEBI:15377"/>
        <dbReference type="ChEBI" id="CHEBI:15378"/>
        <dbReference type="ChEBI" id="CHEBI:83064"/>
        <dbReference type="ChEBI" id="CHEBI:173113"/>
        <dbReference type="EC" id="3.1.4.58"/>
    </reaction>
</comment>
<evidence type="ECO:0000313" key="4">
    <source>
        <dbReference type="Proteomes" id="UP000199612"/>
    </source>
</evidence>
<dbReference type="PANTHER" id="PTHR35561">
    <property type="entry name" value="RNA 2',3'-CYCLIC PHOSPHODIESTERASE"/>
    <property type="match status" value="1"/>
</dbReference>
<keyword evidence="3" id="KW-0436">Ligase</keyword>
<keyword evidence="4" id="KW-1185">Reference proteome</keyword>
<reference evidence="4" key="1">
    <citation type="submission" date="2016-10" db="EMBL/GenBank/DDBJ databases">
        <authorList>
            <person name="Varghese N."/>
            <person name="Submissions S."/>
        </authorList>
    </citation>
    <scope>NUCLEOTIDE SEQUENCE [LARGE SCALE GENOMIC DNA]</scope>
    <source>
        <strain evidence="4">DSM 23664</strain>
    </source>
</reference>
<keyword evidence="1 2" id="KW-0378">Hydrolase</keyword>
<comment type="function">
    <text evidence="2">Hydrolyzes RNA 2',3'-cyclic phosphodiester to an RNA 2'-phosphomonoester.</text>
</comment>
<dbReference type="GO" id="GO:0008664">
    <property type="term" value="F:RNA 2',3'-cyclic 3'-phosphodiesterase activity"/>
    <property type="evidence" value="ECO:0007669"/>
    <property type="project" value="UniProtKB-EC"/>
</dbReference>
<dbReference type="RefSeq" id="WP_091529284.1">
    <property type="nucleotide sequence ID" value="NZ_FOLT01000004.1"/>
</dbReference>
<dbReference type="STRING" id="753702.SAMN04488102_10449"/>
<dbReference type="OrthoDB" id="9789350at2"/>